<gene>
    <name evidence="2" type="ORF">PR001_g29850</name>
    <name evidence="3" type="ORF">PR003_g24364</name>
</gene>
<sequence>MTAAASPDDIVNKQTPAHVQAKEDGAMSPELMDVFCEKGSDTLAADLGEMLTPKDPQATVAHKPKPVFAVLLPTTKLILKLAREHDVPVVLGSDSTP</sequence>
<evidence type="ECO:0000313" key="3">
    <source>
        <dbReference type="EMBL" id="KAE9294021.1"/>
    </source>
</evidence>
<protein>
    <submittedName>
        <fullName evidence="3">Uncharacterized protein</fullName>
    </submittedName>
</protein>
<name>A0A6A4CRW3_9STRA</name>
<dbReference type="EMBL" id="QXFV01006246">
    <property type="protein sequence ID" value="KAE8962017.1"/>
    <property type="molecule type" value="Genomic_DNA"/>
</dbReference>
<feature type="region of interest" description="Disordered" evidence="1">
    <location>
        <begin position="1"/>
        <end position="26"/>
    </location>
</feature>
<dbReference type="Proteomes" id="UP000429607">
    <property type="component" value="Unassembled WGS sequence"/>
</dbReference>
<keyword evidence="5" id="KW-1185">Reference proteome</keyword>
<dbReference type="EMBL" id="QXFT01002723">
    <property type="protein sequence ID" value="KAE9294021.1"/>
    <property type="molecule type" value="Genomic_DNA"/>
</dbReference>
<evidence type="ECO:0000313" key="4">
    <source>
        <dbReference type="Proteomes" id="UP000429607"/>
    </source>
</evidence>
<reference evidence="3 5" key="1">
    <citation type="submission" date="2018-08" db="EMBL/GenBank/DDBJ databases">
        <title>Genomic investigation of the strawberry pathogen Phytophthora fragariae indicates pathogenicity is determined by transcriptional variation in three key races.</title>
        <authorList>
            <person name="Adams T.M."/>
            <person name="Armitage A.D."/>
            <person name="Sobczyk M.K."/>
            <person name="Bates H.J."/>
            <person name="Dunwell J.M."/>
            <person name="Nellist C.F."/>
            <person name="Harrison R.J."/>
        </authorList>
    </citation>
    <scope>NUCLEOTIDE SEQUENCE [LARGE SCALE GENOMIC DNA]</scope>
    <source>
        <strain evidence="2 4">SCRP249</strain>
        <strain evidence="3 5">SCRP333</strain>
    </source>
</reference>
<comment type="caution">
    <text evidence="3">The sequence shown here is derived from an EMBL/GenBank/DDBJ whole genome shotgun (WGS) entry which is preliminary data.</text>
</comment>
<dbReference type="AlphaFoldDB" id="A0A6A4CRW3"/>
<dbReference type="Proteomes" id="UP000434957">
    <property type="component" value="Unassembled WGS sequence"/>
</dbReference>
<evidence type="ECO:0000256" key="1">
    <source>
        <dbReference type="SAM" id="MobiDB-lite"/>
    </source>
</evidence>
<evidence type="ECO:0000313" key="2">
    <source>
        <dbReference type="EMBL" id="KAE8962017.1"/>
    </source>
</evidence>
<accession>A0A6A4CRW3</accession>
<proteinExistence type="predicted"/>
<organism evidence="3 5">
    <name type="scientific">Phytophthora rubi</name>
    <dbReference type="NCBI Taxonomy" id="129364"/>
    <lineage>
        <taxon>Eukaryota</taxon>
        <taxon>Sar</taxon>
        <taxon>Stramenopiles</taxon>
        <taxon>Oomycota</taxon>
        <taxon>Peronosporomycetes</taxon>
        <taxon>Peronosporales</taxon>
        <taxon>Peronosporaceae</taxon>
        <taxon>Phytophthora</taxon>
    </lineage>
</organism>
<evidence type="ECO:0000313" key="5">
    <source>
        <dbReference type="Proteomes" id="UP000434957"/>
    </source>
</evidence>